<dbReference type="HOGENOM" id="CLU_031506_0_1_4"/>
<keyword evidence="3" id="KW-0378">Hydrolase</keyword>
<evidence type="ECO:0000313" key="6">
    <source>
        <dbReference type="Proteomes" id="UP000009284"/>
    </source>
</evidence>
<feature type="binding site" evidence="4">
    <location>
        <position position="95"/>
    </location>
    <ligand>
        <name>a divalent metal cation</name>
        <dbReference type="ChEBI" id="CHEBI:60240"/>
        <label>1</label>
    </ligand>
</feature>
<feature type="binding site" evidence="4">
    <location>
        <position position="208"/>
    </location>
    <ligand>
        <name>a divalent metal cation</name>
        <dbReference type="ChEBI" id="CHEBI:60240"/>
        <label>1</label>
    </ligand>
</feature>
<dbReference type="EMBL" id="CP003059">
    <property type="protein sequence ID" value="AEP36467.1"/>
    <property type="molecule type" value="Genomic_DNA"/>
</dbReference>
<keyword evidence="2 4" id="KW-0479">Metal-binding</keyword>
<dbReference type="CDD" id="cd01310">
    <property type="entry name" value="TatD_DNAse"/>
    <property type="match status" value="1"/>
</dbReference>
<dbReference type="PANTHER" id="PTHR46124:SF2">
    <property type="entry name" value="D-AMINOACYL-TRNA DEACYLASE"/>
    <property type="match status" value="1"/>
</dbReference>
<name>G4Q9D0_TAYAM</name>
<reference key="1">
    <citation type="submission" date="2011-09" db="EMBL/GenBank/DDBJ databases">
        <title>Genomic characterization of the Taylorella genus.</title>
        <authorList>
            <person name="Hebert L."/>
            <person name="Moumen B."/>
            <person name="Pons N."/>
            <person name="Duquesne F."/>
            <person name="Breuil M.-F."/>
            <person name="Goux D."/>
            <person name="Batto J.-M."/>
            <person name="Renault P."/>
            <person name="Laugier C."/>
            <person name="Petry S."/>
        </authorList>
    </citation>
    <scope>NUCLEOTIDE SEQUENCE</scope>
    <source>
        <strain>MCE3</strain>
    </source>
</reference>
<protein>
    <submittedName>
        <fullName evidence="5">Putative deoxyribonuclease YjjV</fullName>
    </submittedName>
</protein>
<dbReference type="FunFam" id="3.20.20.140:FF:000005">
    <property type="entry name" value="TatD family hydrolase"/>
    <property type="match status" value="1"/>
</dbReference>
<dbReference type="PIRSF" id="PIRSF005902">
    <property type="entry name" value="DNase_TatD"/>
    <property type="match status" value="1"/>
</dbReference>
<dbReference type="GO" id="GO:0016788">
    <property type="term" value="F:hydrolase activity, acting on ester bonds"/>
    <property type="evidence" value="ECO:0007669"/>
    <property type="project" value="InterPro"/>
</dbReference>
<dbReference type="Proteomes" id="UP000009284">
    <property type="component" value="Chromosome"/>
</dbReference>
<evidence type="ECO:0000256" key="3">
    <source>
        <dbReference type="ARBA" id="ARBA00022801"/>
    </source>
</evidence>
<evidence type="ECO:0000256" key="2">
    <source>
        <dbReference type="ARBA" id="ARBA00022723"/>
    </source>
</evidence>
<dbReference type="InterPro" id="IPR018228">
    <property type="entry name" value="DNase_TatD-rel_CS"/>
</dbReference>
<gene>
    <name evidence="5" type="ordered locus">TASI_0696</name>
</gene>
<proteinExistence type="inferred from homology"/>
<feature type="binding site" evidence="4">
    <location>
        <position position="158"/>
    </location>
    <ligand>
        <name>a divalent metal cation</name>
        <dbReference type="ChEBI" id="CHEBI:60240"/>
        <label>2</label>
    </ligand>
</feature>
<dbReference type="PROSITE" id="PS01091">
    <property type="entry name" value="TATD_3"/>
    <property type="match status" value="1"/>
</dbReference>
<feature type="binding site" evidence="4">
    <location>
        <position position="8"/>
    </location>
    <ligand>
        <name>a divalent metal cation</name>
        <dbReference type="ChEBI" id="CHEBI:60240"/>
        <label>1</label>
    </ligand>
</feature>
<dbReference type="InterPro" id="IPR001130">
    <property type="entry name" value="TatD-like"/>
</dbReference>
<dbReference type="AlphaFoldDB" id="G4Q9D0"/>
<dbReference type="SUPFAM" id="SSF51556">
    <property type="entry name" value="Metallo-dependent hydrolases"/>
    <property type="match status" value="1"/>
</dbReference>
<dbReference type="OrthoDB" id="9810005at2"/>
<dbReference type="PANTHER" id="PTHR46124">
    <property type="entry name" value="D-AMINOACYL-TRNA DEACYLASE"/>
    <property type="match status" value="1"/>
</dbReference>
<dbReference type="RefSeq" id="WP_014111364.1">
    <property type="nucleotide sequence ID" value="NC_016043.1"/>
</dbReference>
<feature type="binding site" evidence="4">
    <location>
        <position position="135"/>
    </location>
    <ligand>
        <name>a divalent metal cation</name>
        <dbReference type="ChEBI" id="CHEBI:60240"/>
        <label>2</label>
    </ligand>
</feature>
<evidence type="ECO:0000256" key="1">
    <source>
        <dbReference type="ARBA" id="ARBA00009275"/>
    </source>
</evidence>
<reference evidence="5 6" key="2">
    <citation type="journal article" date="2012" name="PLoS ONE">
        <title>Genomic characterization of the taylorella genus.</title>
        <authorList>
            <person name="Hebert L."/>
            <person name="Moumen B."/>
            <person name="Pons N."/>
            <person name="Duquesne F."/>
            <person name="Breuil M.F."/>
            <person name="Goux D."/>
            <person name="Batto J.M."/>
            <person name="Laugier C."/>
            <person name="Renault P."/>
            <person name="Petry S."/>
        </authorList>
    </citation>
    <scope>NUCLEOTIDE SEQUENCE [LARGE SCALE GENOMIC DNA]</scope>
    <source>
        <strain evidence="5 6">MCE3</strain>
    </source>
</reference>
<dbReference type="KEGG" id="tas:TASI_0696"/>
<dbReference type="Gene3D" id="3.20.20.140">
    <property type="entry name" value="Metal-dependent hydrolases"/>
    <property type="match status" value="1"/>
</dbReference>
<accession>G4Q9D0</accession>
<dbReference type="NCBIfam" id="TIGR00010">
    <property type="entry name" value="YchF/TatD family DNA exonuclease"/>
    <property type="match status" value="1"/>
</dbReference>
<evidence type="ECO:0000313" key="5">
    <source>
        <dbReference type="EMBL" id="AEP36467.1"/>
    </source>
</evidence>
<dbReference type="GO" id="GO:0004536">
    <property type="term" value="F:DNA nuclease activity"/>
    <property type="evidence" value="ECO:0007669"/>
    <property type="project" value="InterPro"/>
</dbReference>
<keyword evidence="6" id="KW-1185">Reference proteome</keyword>
<dbReference type="eggNOG" id="COG0084">
    <property type="taxonomic scope" value="Bacteria"/>
</dbReference>
<dbReference type="PROSITE" id="PS01137">
    <property type="entry name" value="TATD_1"/>
    <property type="match status" value="1"/>
</dbReference>
<dbReference type="InterPro" id="IPR032466">
    <property type="entry name" value="Metal_Hydrolase"/>
</dbReference>
<feature type="binding site" evidence="4">
    <location>
        <position position="6"/>
    </location>
    <ligand>
        <name>a divalent metal cation</name>
        <dbReference type="ChEBI" id="CHEBI:60240"/>
        <label>1</label>
    </ligand>
</feature>
<sequence>MLIDTHCHLDACDFKKDLDEVVERARNSDVTKIIIPAINTSNYEAVEGIANRFEGGFFCLGLHPMYLESASIEDLQIIESILKEKNNPKLIGVGEIGLDFFVDSLQSPEQIEKQEYFFLEQLKLAKKYDLAVVLHVRKSVDRVYKYLNQVGGLRGIAHAFNGSEQQAQKFVEMGFCLGFGGNITYDRALQIRRLAKTLPLQNIVLETDSPDIAPSWIYKQRNEPYHLRKIAEVLADIREITLEELAEATSANAARVFNCPQLRHYVH</sequence>
<evidence type="ECO:0000256" key="4">
    <source>
        <dbReference type="PIRSR" id="PIRSR005902-1"/>
    </source>
</evidence>
<dbReference type="GO" id="GO:0046872">
    <property type="term" value="F:metal ion binding"/>
    <property type="evidence" value="ECO:0007669"/>
    <property type="project" value="UniProtKB-KW"/>
</dbReference>
<organism evidence="5 6">
    <name type="scientific">Taylorella asinigenitalis (strain MCE3)</name>
    <dbReference type="NCBI Taxonomy" id="1008459"/>
    <lineage>
        <taxon>Bacteria</taxon>
        <taxon>Pseudomonadati</taxon>
        <taxon>Pseudomonadota</taxon>
        <taxon>Betaproteobacteria</taxon>
        <taxon>Burkholderiales</taxon>
        <taxon>Alcaligenaceae</taxon>
        <taxon>Taylorella</taxon>
    </lineage>
</organism>
<comment type="similarity">
    <text evidence="1">Belongs to the metallo-dependent hydrolases superfamily. TatD-type hydrolase family.</text>
</comment>
<dbReference type="InterPro" id="IPR015991">
    <property type="entry name" value="TatD/YcfH-like"/>
</dbReference>
<dbReference type="Pfam" id="PF01026">
    <property type="entry name" value="TatD_DNase"/>
    <property type="match status" value="1"/>
</dbReference>
<dbReference type="STRING" id="1008459.TASI_0696"/>